<dbReference type="Proteomes" id="UP001430953">
    <property type="component" value="Unassembled WGS sequence"/>
</dbReference>
<comment type="caution">
    <text evidence="2">The sequence shown here is derived from an EMBL/GenBank/DDBJ whole genome shotgun (WGS) entry which is preliminary data.</text>
</comment>
<proteinExistence type="predicted"/>
<gene>
    <name evidence="2" type="ORF">PUN28_012400</name>
</gene>
<protein>
    <submittedName>
        <fullName evidence="2">Uncharacterized protein</fullName>
    </submittedName>
</protein>
<dbReference type="AlphaFoldDB" id="A0AAW2FB84"/>
<accession>A0AAW2FB84</accession>
<sequence>MRRLVEDVTGKKIEHLIKRSLSGRDFPSPECRRREREDRRLRRAAPEKGRRCINRCIMHTSSRCLSVLSRKILCISLMSLLRESLLRGNGIRLIHSLNVLELIFIKKISAHRKGCISI</sequence>
<feature type="region of interest" description="Disordered" evidence="1">
    <location>
        <begin position="24"/>
        <end position="46"/>
    </location>
</feature>
<feature type="compositionally biased region" description="Basic and acidic residues" evidence="1">
    <location>
        <begin position="30"/>
        <end position="46"/>
    </location>
</feature>
<dbReference type="EMBL" id="JADYXP020000012">
    <property type="protein sequence ID" value="KAL0113181.1"/>
    <property type="molecule type" value="Genomic_DNA"/>
</dbReference>
<keyword evidence="3" id="KW-1185">Reference proteome</keyword>
<evidence type="ECO:0000313" key="3">
    <source>
        <dbReference type="Proteomes" id="UP001430953"/>
    </source>
</evidence>
<name>A0AAW2FB84_9HYME</name>
<organism evidence="2 3">
    <name type="scientific">Cardiocondyla obscurior</name>
    <dbReference type="NCBI Taxonomy" id="286306"/>
    <lineage>
        <taxon>Eukaryota</taxon>
        <taxon>Metazoa</taxon>
        <taxon>Ecdysozoa</taxon>
        <taxon>Arthropoda</taxon>
        <taxon>Hexapoda</taxon>
        <taxon>Insecta</taxon>
        <taxon>Pterygota</taxon>
        <taxon>Neoptera</taxon>
        <taxon>Endopterygota</taxon>
        <taxon>Hymenoptera</taxon>
        <taxon>Apocrita</taxon>
        <taxon>Aculeata</taxon>
        <taxon>Formicoidea</taxon>
        <taxon>Formicidae</taxon>
        <taxon>Myrmicinae</taxon>
        <taxon>Cardiocondyla</taxon>
    </lineage>
</organism>
<reference evidence="2 3" key="1">
    <citation type="submission" date="2023-03" db="EMBL/GenBank/DDBJ databases">
        <title>High recombination rates correlate with genetic variation in Cardiocondyla obscurior ants.</title>
        <authorList>
            <person name="Errbii M."/>
        </authorList>
    </citation>
    <scope>NUCLEOTIDE SEQUENCE [LARGE SCALE GENOMIC DNA]</scope>
    <source>
        <strain evidence="2">Alpha-2009</strain>
        <tissue evidence="2">Whole body</tissue>
    </source>
</reference>
<evidence type="ECO:0000313" key="2">
    <source>
        <dbReference type="EMBL" id="KAL0113181.1"/>
    </source>
</evidence>
<evidence type="ECO:0000256" key="1">
    <source>
        <dbReference type="SAM" id="MobiDB-lite"/>
    </source>
</evidence>